<dbReference type="Proteomes" id="UP001498771">
    <property type="component" value="Unassembled WGS sequence"/>
</dbReference>
<accession>A0ABR1FBB5</accession>
<evidence type="ECO:0000256" key="1">
    <source>
        <dbReference type="SAM" id="Phobius"/>
    </source>
</evidence>
<organism evidence="2 3">
    <name type="scientific">Myxozyma melibiosi</name>
    <dbReference type="NCBI Taxonomy" id="54550"/>
    <lineage>
        <taxon>Eukaryota</taxon>
        <taxon>Fungi</taxon>
        <taxon>Dikarya</taxon>
        <taxon>Ascomycota</taxon>
        <taxon>Saccharomycotina</taxon>
        <taxon>Lipomycetes</taxon>
        <taxon>Lipomycetales</taxon>
        <taxon>Lipomycetaceae</taxon>
        <taxon>Myxozyma</taxon>
    </lineage>
</organism>
<dbReference type="RefSeq" id="XP_064770172.1">
    <property type="nucleotide sequence ID" value="XM_064911317.1"/>
</dbReference>
<evidence type="ECO:0000313" key="2">
    <source>
        <dbReference type="EMBL" id="KAK7207139.1"/>
    </source>
</evidence>
<keyword evidence="1" id="KW-0812">Transmembrane</keyword>
<proteinExistence type="predicted"/>
<name>A0ABR1FBB5_9ASCO</name>
<protein>
    <submittedName>
        <fullName evidence="2">Uncharacterized protein</fullName>
    </submittedName>
</protein>
<evidence type="ECO:0000313" key="3">
    <source>
        <dbReference type="Proteomes" id="UP001498771"/>
    </source>
</evidence>
<gene>
    <name evidence="2" type="ORF">BZA70DRAFT_270583</name>
</gene>
<comment type="caution">
    <text evidence="2">The sequence shown here is derived from an EMBL/GenBank/DDBJ whole genome shotgun (WGS) entry which is preliminary data.</text>
</comment>
<feature type="transmembrane region" description="Helical" evidence="1">
    <location>
        <begin position="52"/>
        <end position="73"/>
    </location>
</feature>
<keyword evidence="1" id="KW-1133">Transmembrane helix</keyword>
<dbReference type="EMBL" id="JBBJBU010000001">
    <property type="protein sequence ID" value="KAK7207139.1"/>
    <property type="molecule type" value="Genomic_DNA"/>
</dbReference>
<reference evidence="2 3" key="1">
    <citation type="submission" date="2024-03" db="EMBL/GenBank/DDBJ databases">
        <title>Genome-scale model development and genomic sequencing of the oleaginous clade Lipomyces.</title>
        <authorList>
            <consortium name="Lawrence Berkeley National Laboratory"/>
            <person name="Czajka J.J."/>
            <person name="Han Y."/>
            <person name="Kim J."/>
            <person name="Mondo S.J."/>
            <person name="Hofstad B.A."/>
            <person name="Robles A."/>
            <person name="Haridas S."/>
            <person name="Riley R."/>
            <person name="LaButti K."/>
            <person name="Pangilinan J."/>
            <person name="Andreopoulos W."/>
            <person name="Lipzen A."/>
            <person name="Yan J."/>
            <person name="Wang M."/>
            <person name="Ng V."/>
            <person name="Grigoriev I.V."/>
            <person name="Spatafora J.W."/>
            <person name="Magnuson J.K."/>
            <person name="Baker S.E."/>
            <person name="Pomraning K.R."/>
        </authorList>
    </citation>
    <scope>NUCLEOTIDE SEQUENCE [LARGE SCALE GENOMIC DNA]</scope>
    <source>
        <strain evidence="2 3">Phaff 52-87</strain>
    </source>
</reference>
<keyword evidence="1" id="KW-0472">Membrane</keyword>
<sequence>MITDDQIYIGPVASTTVQKLNYTKPPLELDIQNPFLWSGRQNSQFRTQSQLYVSPCSLAAILPCSLASFILLFRARDHACTFKRLSGSDSFAHVDRARRCMRRQFAARHQHLGDVLASKRVRAMIGYRDNDLHHLISCLADFVWGGVSNATRAQKVLDGFLLGLDDLGRTDGTCLPFVVLRRRGRSQVEAVILSHFREVCRGRGTVRVGSKKGTGGPSDLHILLGEQGAIST</sequence>
<dbReference type="GeneID" id="90036829"/>
<keyword evidence="3" id="KW-1185">Reference proteome</keyword>